<organism evidence="1 2">
    <name type="scientific">Bacillus wiedmannii</name>
    <dbReference type="NCBI Taxonomy" id="1890302"/>
    <lineage>
        <taxon>Bacteria</taxon>
        <taxon>Bacillati</taxon>
        <taxon>Bacillota</taxon>
        <taxon>Bacilli</taxon>
        <taxon>Bacillales</taxon>
        <taxon>Bacillaceae</taxon>
        <taxon>Bacillus</taxon>
        <taxon>Bacillus cereus group</taxon>
    </lineage>
</organism>
<dbReference type="Proteomes" id="UP000035350">
    <property type="component" value="Unassembled WGS sequence"/>
</dbReference>
<reference evidence="2" key="2">
    <citation type="submission" date="2015-04" db="EMBL/GenBank/DDBJ databases">
        <title>Draft Genome Sequences of Eight Spore-Forming Food Isolates of Bacillus cereus Genome sequencing.</title>
        <authorList>
            <person name="Krawcyk A.O."/>
            <person name="de Jong A."/>
            <person name="Eijlander R.T."/>
            <person name="Berendsen E.M."/>
            <person name="Holsappel S."/>
            <person name="Wells-Bennik M."/>
            <person name="Kuipers O.P."/>
        </authorList>
    </citation>
    <scope>NUCLEOTIDE SEQUENCE [LARGE SCALE GENOMIC DNA]</scope>
    <source>
        <strain evidence="2">B4147</strain>
    </source>
</reference>
<gene>
    <name evidence="1" type="ORF">B4147_3025</name>
</gene>
<dbReference type="EMBL" id="LCYN01000009">
    <property type="protein sequence ID" value="KKZ97498.1"/>
    <property type="molecule type" value="Genomic_DNA"/>
</dbReference>
<sequence>MIGISCIIEENGLFKNINESDAKELFSAEDKEVHFDKFDFENNTFIDFVDYLDFQEYQKYIFFVGGSLERIYKLVQFLETELEETEFCIVDDNLDVKHGNFELIYLLQPLKGIFQLEKEKAKLSHMQYLRNGLMSLFSGVYPPVINKRTLKHLYVENCNVIQNIEPDVYYNMAVNSSIFIDQSSEEIELNSNDLKDVPNIILLNNSVPSFQKEDLTALDADELDELISKFKNSGVIENKESNKAIFDYATLTKTSTNNRLFIYSDGIFNDYLKKNLISKNIKLNYFDIVSKYQSNEEQDKVEAMIKNIIPLVFNLAASFKGGATTFTTPYTKNKLDLVVDSIVEFKLIGIQNNRGCFVYNIRTNKVFETDETFLEILEADLKNNQSYLKDCFKDQYDAIMNEYKGLVEHA</sequence>
<comment type="caution">
    <text evidence="1">The sequence shown here is derived from an EMBL/GenBank/DDBJ whole genome shotgun (WGS) entry which is preliminary data.</text>
</comment>
<evidence type="ECO:0000313" key="1">
    <source>
        <dbReference type="EMBL" id="KKZ97498.1"/>
    </source>
</evidence>
<dbReference type="PATRIC" id="fig|1396.433.peg.525"/>
<proteinExistence type="predicted"/>
<reference evidence="1 2" key="1">
    <citation type="journal article" date="2015" name="Genome Announc.">
        <title>Next-Generation Whole-Genome Sequencing of Eight Strains of Bacillus cereus, Isolated from Food.</title>
        <authorList>
            <person name="Krawczyk A.O."/>
            <person name="de Jong A."/>
            <person name="Eijlander R.T."/>
            <person name="Berendsen E.M."/>
            <person name="Holsappel S."/>
            <person name="Wells-Bennik M.H."/>
            <person name="Kuipers O.P."/>
        </authorList>
    </citation>
    <scope>NUCLEOTIDE SEQUENCE [LARGE SCALE GENOMIC DNA]</scope>
    <source>
        <strain evidence="1 2">B4147</strain>
    </source>
</reference>
<evidence type="ECO:0000313" key="2">
    <source>
        <dbReference type="Proteomes" id="UP000035350"/>
    </source>
</evidence>
<dbReference type="AlphaFoldDB" id="A0A0G8CCB9"/>
<accession>A0A0G8CCB9</accession>
<dbReference type="RefSeq" id="WP_046958273.1">
    <property type="nucleotide sequence ID" value="NZ_LCYN01000009.1"/>
</dbReference>
<protein>
    <submittedName>
        <fullName evidence="1">Uncharacterized protein</fullName>
    </submittedName>
</protein>
<name>A0A0G8CCB9_9BACI</name>